<dbReference type="InterPro" id="IPR024618">
    <property type="entry name" value="DUF3857"/>
</dbReference>
<comment type="caution">
    <text evidence="4">The sequence shown here is derived from an EMBL/GenBank/DDBJ whole genome shotgun (WGS) entry which is preliminary data.</text>
</comment>
<dbReference type="EMBL" id="JALGBH010000002">
    <property type="protein sequence ID" value="MCJ0743261.1"/>
    <property type="molecule type" value="Genomic_DNA"/>
</dbReference>
<feature type="transmembrane region" description="Helical" evidence="1">
    <location>
        <begin position="700"/>
        <end position="720"/>
    </location>
</feature>
<feature type="transmembrane region" description="Helical" evidence="1">
    <location>
        <begin position="752"/>
        <end position="770"/>
    </location>
</feature>
<gene>
    <name evidence="4" type="ORF">MMF97_11095</name>
</gene>
<dbReference type="Pfam" id="PF10754">
    <property type="entry name" value="DUF2569"/>
    <property type="match status" value="1"/>
</dbReference>
<evidence type="ECO:0000259" key="3">
    <source>
        <dbReference type="Pfam" id="PF12969"/>
    </source>
</evidence>
<feature type="transmembrane region" description="Helical" evidence="1">
    <location>
        <begin position="782"/>
        <end position="802"/>
    </location>
</feature>
<accession>A0ABS9ZY56</accession>
<dbReference type="SUPFAM" id="SSF54001">
    <property type="entry name" value="Cysteine proteinases"/>
    <property type="match status" value="1"/>
</dbReference>
<organism evidence="4 5">
    <name type="scientific">Pedobacter montanisoli</name>
    <dbReference type="NCBI Taxonomy" id="2923277"/>
    <lineage>
        <taxon>Bacteria</taxon>
        <taxon>Pseudomonadati</taxon>
        <taxon>Bacteroidota</taxon>
        <taxon>Sphingobacteriia</taxon>
        <taxon>Sphingobacteriales</taxon>
        <taxon>Sphingobacteriaceae</taxon>
        <taxon>Pedobacter</taxon>
    </lineage>
</organism>
<dbReference type="InterPro" id="IPR019690">
    <property type="entry name" value="DUF2569"/>
</dbReference>
<reference evidence="4" key="1">
    <citation type="submission" date="2022-03" db="EMBL/GenBank/DDBJ databases">
        <authorList>
            <person name="Woo C.Y."/>
        </authorList>
    </citation>
    <scope>NUCLEOTIDE SEQUENCE</scope>
    <source>
        <strain evidence="4">CYS-01</strain>
    </source>
</reference>
<dbReference type="Pfam" id="PF01841">
    <property type="entry name" value="Transglut_core"/>
    <property type="match status" value="1"/>
</dbReference>
<dbReference type="InterPro" id="IPR002931">
    <property type="entry name" value="Transglutaminase-like"/>
</dbReference>
<dbReference type="InterPro" id="IPR038765">
    <property type="entry name" value="Papain-like_cys_pep_sf"/>
</dbReference>
<name>A0ABS9ZY56_9SPHI</name>
<dbReference type="RefSeq" id="WP_243362386.1">
    <property type="nucleotide sequence ID" value="NZ_JALGBH010000002.1"/>
</dbReference>
<keyword evidence="1" id="KW-1133">Transmembrane helix</keyword>
<keyword evidence="5" id="KW-1185">Reference proteome</keyword>
<dbReference type="Proteomes" id="UP001165460">
    <property type="component" value="Unassembled WGS sequence"/>
</dbReference>
<keyword evidence="1" id="KW-0472">Membrane</keyword>
<feature type="domain" description="DUF3857" evidence="3">
    <location>
        <begin position="71"/>
        <end position="232"/>
    </location>
</feature>
<sequence>MLTAKNEKFILIILFLCCFLPVKGQHKNFSISASEPNWLQKQIVKDIKPAEKDIQDGYYLSAYENQQNLETQEQYQRTIRNIVSDNGVQNASEISVTFDPSYQELVFHKIIVWRNNKPINKLVHNNFKVVKNEKELAKFIYSGTFDAYIILDDIRKNDKIEYSYTIKGHNPVFGKAFSTVIYFEGNSQLSNLYYNVIFNKQRKINLKNFNKVPNLITREANNLKIYEWKQDLTQTIKANDFEPSWYNPYGRTQISEFNTWKEVVDWALKLHEYNISKSPILNTKIADLKKKANGDLIQYLTLATRFVQDEIRYMGVEIGEYSHRPNSPERVLKQRYGDCKDKSLLLVALLKANGITAYPVFINTYNGIKLNELLPSPSVFNHQITLVELSGKKIWIDATVTDQGGSILENYFPYSANVLVIKPGNDKLDLVTENPKGQLKIESVFHVADTIAGSKTKLIIKSVYSDNYAESLRNEINSTGISKLSKAYLDYYAKTYPGITISKDLEITDNRQNNIISLTEYYEIEDIWQTDSLKNRIAVKFYADMIEGELRELNKARNVPFALKYPSNIHQIFKIVLPEWTIKDEKESYKRNAYQFDYSIKYASDTLTLDYKYQNFKPELTAGETNQYVKDKNAILENVSYEIFWNKKIEKQVTSGINSWAVVIFLFSLLIGGFISYYLYTRKGDHDIEKIKFARSINGWLILAAIIVVISPFTLMFSFFKMGHFENSTWSNFSRFDDITQFLFKLMLSGEILFNSLLIVYSVFLIFLFFNRRDILPKHFIIFRIAVIIAPILDVFFIYLIYEQAKLEFKLIDFTGDISAIIRSTIFSCIWIIYFIKSSRVKETFVFTYPKSNWAYELAEINLKENLIRFESENQSHIMPDKTNTENNENI</sequence>
<feature type="transmembrane region" description="Helical" evidence="1">
    <location>
        <begin position="660"/>
        <end position="680"/>
    </location>
</feature>
<evidence type="ECO:0000259" key="2">
    <source>
        <dbReference type="Pfam" id="PF01841"/>
    </source>
</evidence>
<dbReference type="Gene3D" id="3.10.620.30">
    <property type="match status" value="1"/>
</dbReference>
<protein>
    <submittedName>
        <fullName evidence="4">DUF2569 family protein</fullName>
    </submittedName>
</protein>
<feature type="domain" description="Transglutaminase-like" evidence="2">
    <location>
        <begin position="304"/>
        <end position="364"/>
    </location>
</feature>
<feature type="transmembrane region" description="Helical" evidence="1">
    <location>
        <begin position="814"/>
        <end position="836"/>
    </location>
</feature>
<evidence type="ECO:0000256" key="1">
    <source>
        <dbReference type="SAM" id="Phobius"/>
    </source>
</evidence>
<keyword evidence="1" id="KW-0812">Transmembrane</keyword>
<evidence type="ECO:0000313" key="5">
    <source>
        <dbReference type="Proteomes" id="UP001165460"/>
    </source>
</evidence>
<dbReference type="Pfam" id="PF12969">
    <property type="entry name" value="DUF3857"/>
    <property type="match status" value="1"/>
</dbReference>
<dbReference type="Gene3D" id="2.60.40.3140">
    <property type="match status" value="1"/>
</dbReference>
<evidence type="ECO:0000313" key="4">
    <source>
        <dbReference type="EMBL" id="MCJ0743261.1"/>
    </source>
</evidence>
<proteinExistence type="predicted"/>